<dbReference type="Proteomes" id="UP001293254">
    <property type="component" value="Unassembled WGS sequence"/>
</dbReference>
<proteinExistence type="predicted"/>
<reference evidence="3" key="2">
    <citation type="journal article" date="2024" name="Plant">
        <title>Genomic evolution and insights into agronomic trait innovations of Sesamum species.</title>
        <authorList>
            <person name="Miao H."/>
            <person name="Wang L."/>
            <person name="Qu L."/>
            <person name="Liu H."/>
            <person name="Sun Y."/>
            <person name="Le M."/>
            <person name="Wang Q."/>
            <person name="Wei S."/>
            <person name="Zheng Y."/>
            <person name="Lin W."/>
            <person name="Duan Y."/>
            <person name="Cao H."/>
            <person name="Xiong S."/>
            <person name="Wang X."/>
            <person name="Wei L."/>
            <person name="Li C."/>
            <person name="Ma Q."/>
            <person name="Ju M."/>
            <person name="Zhao R."/>
            <person name="Li G."/>
            <person name="Mu C."/>
            <person name="Tian Q."/>
            <person name="Mei H."/>
            <person name="Zhang T."/>
            <person name="Gao T."/>
            <person name="Zhang H."/>
        </authorList>
    </citation>
    <scope>NUCLEOTIDE SEQUENCE</scope>
    <source>
        <strain evidence="3">3651</strain>
    </source>
</reference>
<dbReference type="EMBL" id="JACGWO010000002">
    <property type="protein sequence ID" value="KAK4435659.1"/>
    <property type="molecule type" value="Genomic_DNA"/>
</dbReference>
<feature type="transmembrane region" description="Helical" evidence="2">
    <location>
        <begin position="33"/>
        <end position="52"/>
    </location>
</feature>
<sequence>MDSESLEDLNVKFDELRSSIENLERELQSLKAWAAQLAGLYVIFQGIMYVQAIIPSAALIGTRWIAAGLSGFVSVSFWLTLIPTVNDLFRYREQQDLTFLEQQRTYRKIFSIQNGRKLNSGSTAAQQRLAKAFATARHQRYAYVWAVLSALFSFTMLVSYALVSIPRF</sequence>
<organism evidence="3 4">
    <name type="scientific">Sesamum alatum</name>
    <dbReference type="NCBI Taxonomy" id="300844"/>
    <lineage>
        <taxon>Eukaryota</taxon>
        <taxon>Viridiplantae</taxon>
        <taxon>Streptophyta</taxon>
        <taxon>Embryophyta</taxon>
        <taxon>Tracheophyta</taxon>
        <taxon>Spermatophyta</taxon>
        <taxon>Magnoliopsida</taxon>
        <taxon>eudicotyledons</taxon>
        <taxon>Gunneridae</taxon>
        <taxon>Pentapetalae</taxon>
        <taxon>asterids</taxon>
        <taxon>lamiids</taxon>
        <taxon>Lamiales</taxon>
        <taxon>Pedaliaceae</taxon>
        <taxon>Sesamum</taxon>
    </lineage>
</organism>
<feature type="coiled-coil region" evidence="1">
    <location>
        <begin position="6"/>
        <end position="40"/>
    </location>
</feature>
<name>A0AAE1YSG9_9LAMI</name>
<evidence type="ECO:0000313" key="3">
    <source>
        <dbReference type="EMBL" id="KAK4435659.1"/>
    </source>
</evidence>
<keyword evidence="2" id="KW-0812">Transmembrane</keyword>
<reference evidence="3" key="1">
    <citation type="submission" date="2020-06" db="EMBL/GenBank/DDBJ databases">
        <authorList>
            <person name="Li T."/>
            <person name="Hu X."/>
            <person name="Zhang T."/>
            <person name="Song X."/>
            <person name="Zhang H."/>
            <person name="Dai N."/>
            <person name="Sheng W."/>
            <person name="Hou X."/>
            <person name="Wei L."/>
        </authorList>
    </citation>
    <scope>NUCLEOTIDE SEQUENCE</scope>
    <source>
        <strain evidence="3">3651</strain>
        <tissue evidence="3">Leaf</tissue>
    </source>
</reference>
<accession>A0AAE1YSG9</accession>
<protein>
    <submittedName>
        <fullName evidence="3">Uncharacterized protein</fullName>
    </submittedName>
</protein>
<evidence type="ECO:0000313" key="4">
    <source>
        <dbReference type="Proteomes" id="UP001293254"/>
    </source>
</evidence>
<keyword evidence="2" id="KW-1133">Transmembrane helix</keyword>
<feature type="transmembrane region" description="Helical" evidence="2">
    <location>
        <begin position="142"/>
        <end position="163"/>
    </location>
</feature>
<evidence type="ECO:0000256" key="1">
    <source>
        <dbReference type="SAM" id="Coils"/>
    </source>
</evidence>
<keyword evidence="1" id="KW-0175">Coiled coil</keyword>
<comment type="caution">
    <text evidence="3">The sequence shown here is derived from an EMBL/GenBank/DDBJ whole genome shotgun (WGS) entry which is preliminary data.</text>
</comment>
<feature type="transmembrane region" description="Helical" evidence="2">
    <location>
        <begin position="64"/>
        <end position="82"/>
    </location>
</feature>
<evidence type="ECO:0000256" key="2">
    <source>
        <dbReference type="SAM" id="Phobius"/>
    </source>
</evidence>
<keyword evidence="2" id="KW-0472">Membrane</keyword>
<dbReference type="AlphaFoldDB" id="A0AAE1YSG9"/>
<keyword evidence="4" id="KW-1185">Reference proteome</keyword>
<gene>
    <name evidence="3" type="ORF">Salat_0729400</name>
</gene>